<proteinExistence type="predicted"/>
<evidence type="ECO:0000259" key="1">
    <source>
        <dbReference type="Pfam" id="PF24837"/>
    </source>
</evidence>
<evidence type="ECO:0000313" key="3">
    <source>
        <dbReference type="Proteomes" id="UP000005940"/>
    </source>
</evidence>
<gene>
    <name evidence="2" type="ORF">STSU_016575</name>
</gene>
<dbReference type="Proteomes" id="UP000005940">
    <property type="component" value="Chromosome"/>
</dbReference>
<dbReference type="Pfam" id="PF24837">
    <property type="entry name" value="AMIN-like"/>
    <property type="match status" value="1"/>
</dbReference>
<name>I2N2M9_STRT9</name>
<dbReference type="RefSeq" id="WP_006347844.1">
    <property type="nucleotide sequence ID" value="NZ_CP029159.1"/>
</dbReference>
<accession>I2N2M9</accession>
<dbReference type="InterPro" id="IPR056303">
    <property type="entry name" value="AMIN-like"/>
</dbReference>
<evidence type="ECO:0000313" key="2">
    <source>
        <dbReference type="EMBL" id="QKM68548.1"/>
    </source>
</evidence>
<sequence length="181" mass="19279">MRRLTTLAAALLIAGGVLPGAAGAATGTEARCSTVWGSGTESAGSRSAVPLRDIRTGRHACFDRMVFDLTGAAGAAGFDVRYVDTFRQDFTGDPIPVAGGAVLEIAVTAPSYDGELNPTYRARGKRALPGVDVDGYRTFRDHKFGTSWEGRTQVGLGVRARLPFRVVRTGDRVIVDVAHRW</sequence>
<feature type="domain" description="AMIN-like" evidence="1">
    <location>
        <begin position="51"/>
        <end position="179"/>
    </location>
</feature>
<protein>
    <recommendedName>
        <fullName evidence="1">AMIN-like domain-containing protein</fullName>
    </recommendedName>
</protein>
<reference evidence="2 3" key="1">
    <citation type="journal article" date="2012" name="J. Bacteriol.">
        <title>Draft genome of Streptomyces tsukubaensis NRRL 18488, the producer of the clinically important immunosuppressant tacrolimus (FK506).</title>
        <authorList>
            <person name="Barreiro C."/>
            <person name="Prieto C."/>
            <person name="Sola-Landa A."/>
            <person name="Solera E."/>
            <person name="Martinez-Castro M."/>
            <person name="Perez-Redondo R."/>
            <person name="Garcia-Estrada C."/>
            <person name="Aparicio J.F."/>
            <person name="Fernandez-Martinez L.T."/>
            <person name="Santos-Aberturas J."/>
            <person name="Salehi-Najafabadi Z."/>
            <person name="Rodriguez-Garcia A."/>
            <person name="Tauch A."/>
            <person name="Martin J.F."/>
        </authorList>
    </citation>
    <scope>NUCLEOTIDE SEQUENCE [LARGE SCALE GENOMIC DNA]</scope>
    <source>
        <strain evidence="3">DSM 42081 / NBRC 108919 / NRRL 18488 / 9993</strain>
    </source>
</reference>
<keyword evidence="3" id="KW-1185">Reference proteome</keyword>
<dbReference type="EMBL" id="CP029159">
    <property type="protein sequence ID" value="QKM68548.1"/>
    <property type="molecule type" value="Genomic_DNA"/>
</dbReference>
<organism evidence="2 3">
    <name type="scientific">Streptomyces tsukubensis (strain DSM 42081 / NBRC 108919 / NRRL 18488 / 9993)</name>
    <dbReference type="NCBI Taxonomy" id="1114943"/>
    <lineage>
        <taxon>Bacteria</taxon>
        <taxon>Bacillati</taxon>
        <taxon>Actinomycetota</taxon>
        <taxon>Actinomycetes</taxon>
        <taxon>Kitasatosporales</taxon>
        <taxon>Streptomycetaceae</taxon>
        <taxon>Streptomyces</taxon>
    </lineage>
</organism>
<dbReference type="AlphaFoldDB" id="I2N2M9"/>